<dbReference type="EMBL" id="LK023329">
    <property type="protein sequence ID" value="CDS09100.1"/>
    <property type="molecule type" value="Genomic_DNA"/>
</dbReference>
<organism evidence="2">
    <name type="scientific">Lichtheimia ramosa</name>
    <dbReference type="NCBI Taxonomy" id="688394"/>
    <lineage>
        <taxon>Eukaryota</taxon>
        <taxon>Fungi</taxon>
        <taxon>Fungi incertae sedis</taxon>
        <taxon>Mucoromycota</taxon>
        <taxon>Mucoromycotina</taxon>
        <taxon>Mucoromycetes</taxon>
        <taxon>Mucorales</taxon>
        <taxon>Lichtheimiaceae</taxon>
        <taxon>Lichtheimia</taxon>
    </lineage>
</organism>
<dbReference type="OrthoDB" id="3596986at2759"/>
<evidence type="ECO:0008006" key="3">
    <source>
        <dbReference type="Google" id="ProtNLM"/>
    </source>
</evidence>
<dbReference type="InterPro" id="IPR013951">
    <property type="entry name" value="Rxt3"/>
</dbReference>
<feature type="compositionally biased region" description="Basic residues" evidence="1">
    <location>
        <begin position="545"/>
        <end position="564"/>
    </location>
</feature>
<feature type="compositionally biased region" description="Polar residues" evidence="1">
    <location>
        <begin position="39"/>
        <end position="67"/>
    </location>
</feature>
<gene>
    <name evidence="2" type="ORF">LRAMOSA10460</name>
</gene>
<protein>
    <recommendedName>
        <fullName evidence="3">Rxt3-domain-containing protein</fullName>
    </recommendedName>
</protein>
<feature type="compositionally biased region" description="Polar residues" evidence="1">
    <location>
        <begin position="12"/>
        <end position="23"/>
    </location>
</feature>
<accession>A0A077WNZ8</accession>
<dbReference type="AlphaFoldDB" id="A0A077WNZ8"/>
<evidence type="ECO:0000313" key="2">
    <source>
        <dbReference type="EMBL" id="CDS09100.1"/>
    </source>
</evidence>
<reference evidence="2" key="1">
    <citation type="journal article" date="2014" name="Genome Announc.">
        <title>De novo whole-genome sequence and genome annotation of Lichtheimia ramosa.</title>
        <authorList>
            <person name="Linde J."/>
            <person name="Schwartze V."/>
            <person name="Binder U."/>
            <person name="Lass-Florl C."/>
            <person name="Voigt K."/>
            <person name="Horn F."/>
        </authorList>
    </citation>
    <scope>NUCLEOTIDE SEQUENCE</scope>
    <source>
        <strain evidence="2">JMRC FSU:6197</strain>
    </source>
</reference>
<evidence type="ECO:0000256" key="1">
    <source>
        <dbReference type="SAM" id="MobiDB-lite"/>
    </source>
</evidence>
<sequence>MSEPTLRKHNSTEPSTEQVNEPTTAHEEPPLKRTKVEPSDSQAESNTGRSSLGGNNTTTPKAYNNNEGPGMRMSVSAVLAGNTRDLWHRGSPSTGYARLSPHKALSPTPPPPPAVTKDAVNTTTTTTTTTTDKKPTPSSSSTDSNNASPKPNSASITSEQLVRALTSSRLSSDTLESSDTSSTPQALGNALAAVAATVNRSSSSSSSSSSSNAAAAIGSLAANISTILHANANDTNPESARRASGILTNPTALTQVLDQAIRLGTQQQKRKSTHEEKQENASKQEENKGFLRIIRNEKAWKALEGYQEKRLGSWLYSPELLLPIDSSQLNGLVEILIPARYLTYNNPKVQKRALWGTDIYTDDSDVVSMIVHCGKYSMKFIEPELDIHDPVSIALGATLDEPIKSKKTTTPYHIPDHDLKVTLRVMPALKHYTGTVQHHIGSRSWGGNHDGLSYWVEHVEKLKRGDAQPRGRHGIKANMNRYACERYRTLGYPNKVKEDQEQEEEEEEQVPVPQFKSAMVRKKKRVVSVSPSPPPTPTSQSVPSSHRRRPFRRAAGRARNRTRV</sequence>
<feature type="compositionally biased region" description="Basic and acidic residues" evidence="1">
    <location>
        <begin position="24"/>
        <end position="38"/>
    </location>
</feature>
<feature type="region of interest" description="Disordered" evidence="1">
    <location>
        <begin position="167"/>
        <end position="186"/>
    </location>
</feature>
<feature type="region of interest" description="Disordered" evidence="1">
    <location>
        <begin position="1"/>
        <end position="158"/>
    </location>
</feature>
<feature type="compositionally biased region" description="Low complexity" evidence="1">
    <location>
        <begin position="115"/>
        <end position="155"/>
    </location>
</feature>
<feature type="compositionally biased region" description="Basic and acidic residues" evidence="1">
    <location>
        <begin position="273"/>
        <end position="285"/>
    </location>
</feature>
<feature type="compositionally biased region" description="Acidic residues" evidence="1">
    <location>
        <begin position="500"/>
        <end position="509"/>
    </location>
</feature>
<feature type="region of interest" description="Disordered" evidence="1">
    <location>
        <begin position="497"/>
        <end position="564"/>
    </location>
</feature>
<proteinExistence type="predicted"/>
<feature type="region of interest" description="Disordered" evidence="1">
    <location>
        <begin position="265"/>
        <end position="285"/>
    </location>
</feature>
<dbReference type="Pfam" id="PF08642">
    <property type="entry name" value="Rxt3"/>
    <property type="match status" value="1"/>
</dbReference>
<name>A0A077WNZ8_9FUNG</name>